<evidence type="ECO:0000256" key="2">
    <source>
        <dbReference type="ARBA" id="ARBA00022723"/>
    </source>
</evidence>
<name>A0A916E970_9GLOM</name>
<evidence type="ECO:0000313" key="8">
    <source>
        <dbReference type="Proteomes" id="UP000684084"/>
    </source>
</evidence>
<evidence type="ECO:0000256" key="4">
    <source>
        <dbReference type="ARBA" id="ARBA00022833"/>
    </source>
</evidence>
<comment type="subcellular location">
    <subcellularLocation>
        <location evidence="1">Nucleus</location>
    </subcellularLocation>
</comment>
<evidence type="ECO:0000256" key="1">
    <source>
        <dbReference type="ARBA" id="ARBA00004123"/>
    </source>
</evidence>
<evidence type="ECO:0000313" key="7">
    <source>
        <dbReference type="EMBL" id="CAB5372348.1"/>
    </source>
</evidence>
<proteinExistence type="predicted"/>
<organism evidence="7 8">
    <name type="scientific">Rhizophagus irregularis</name>
    <dbReference type="NCBI Taxonomy" id="588596"/>
    <lineage>
        <taxon>Eukaryota</taxon>
        <taxon>Fungi</taxon>
        <taxon>Fungi incertae sedis</taxon>
        <taxon>Mucoromycota</taxon>
        <taxon>Glomeromycotina</taxon>
        <taxon>Glomeromycetes</taxon>
        <taxon>Glomerales</taxon>
        <taxon>Glomeraceae</taxon>
        <taxon>Rhizophagus</taxon>
    </lineage>
</organism>
<feature type="region of interest" description="Disordered" evidence="6">
    <location>
        <begin position="425"/>
        <end position="444"/>
    </location>
</feature>
<dbReference type="InterPro" id="IPR052035">
    <property type="entry name" value="ZnF_BED_domain_contain"/>
</dbReference>
<evidence type="ECO:0000256" key="5">
    <source>
        <dbReference type="ARBA" id="ARBA00023242"/>
    </source>
</evidence>
<sequence length="497" mass="57916">MMQRYLKRGRPKNDIWTFFIEIGAQVQGHCGAKCKVCGWEKKANAKTDELETHIGLRCIKVDYQIKEKYMNIIQNQGNLGHSNDSINDNERSSKKIKSNHDNKQRIDEHYDSLKIANSKVQMANQTLIKLFVCCGIPFHLVQHLFFVDFIKILCPAYSLPSRQQLSADMLNSEISHIQIKINGILENETCLTLGLDAFDCANSVLSCETILKNIAVQDADTLNNDIKKIISNRHFYVDLEELVSIIEPIKKALKCLEFKSTTLADCFIEIIKLYAAIKDLPETRQVSFRKECIEIFNKRWKQFDIELYMLAFILHPKYREGMKTSTFRKVIEYGIREIWLKMGGGKNSSQILIGQFSNYRNRKAPYDHQFIDEIYTVQSWWTTLAKAELKYVYQDLQEEKFYEEIEKNLSEHLADDDTIEVEEEFEDKDSDVSEVEDENDINNNNNGIDEYLNLASEELRQLLEVQVVEVRIEKQPVDHGEKDFDINALLQEEFDQN</sequence>
<evidence type="ECO:0000256" key="3">
    <source>
        <dbReference type="ARBA" id="ARBA00022771"/>
    </source>
</evidence>
<dbReference type="EMBL" id="CAGKOT010000030">
    <property type="protein sequence ID" value="CAB5372348.1"/>
    <property type="molecule type" value="Genomic_DNA"/>
</dbReference>
<keyword evidence="3" id="KW-0863">Zinc-finger</keyword>
<dbReference type="PANTHER" id="PTHR46481">
    <property type="entry name" value="ZINC FINGER BED DOMAIN-CONTAINING PROTEIN 4"/>
    <property type="match status" value="1"/>
</dbReference>
<keyword evidence="4" id="KW-0862">Zinc</keyword>
<dbReference type="AlphaFoldDB" id="A0A916E970"/>
<feature type="compositionally biased region" description="Acidic residues" evidence="6">
    <location>
        <begin position="425"/>
        <end position="440"/>
    </location>
</feature>
<dbReference type="GO" id="GO:0008270">
    <property type="term" value="F:zinc ion binding"/>
    <property type="evidence" value="ECO:0007669"/>
    <property type="project" value="UniProtKB-KW"/>
</dbReference>
<reference evidence="7" key="1">
    <citation type="submission" date="2020-05" db="EMBL/GenBank/DDBJ databases">
        <authorList>
            <person name="Rincon C."/>
            <person name="Sanders R I."/>
            <person name="Robbins C."/>
            <person name="Chaturvedi A."/>
        </authorList>
    </citation>
    <scope>NUCLEOTIDE SEQUENCE</scope>
    <source>
        <strain evidence="7">CHB12</strain>
    </source>
</reference>
<keyword evidence="2" id="KW-0479">Metal-binding</keyword>
<protein>
    <recommendedName>
        <fullName evidence="9">BED-type domain-containing protein</fullName>
    </recommendedName>
</protein>
<evidence type="ECO:0000256" key="6">
    <source>
        <dbReference type="SAM" id="MobiDB-lite"/>
    </source>
</evidence>
<gene>
    <name evidence="7" type="ORF">CHRIB12_LOCUS13524</name>
</gene>
<dbReference type="GO" id="GO:0005634">
    <property type="term" value="C:nucleus"/>
    <property type="evidence" value="ECO:0007669"/>
    <property type="project" value="UniProtKB-SubCell"/>
</dbReference>
<evidence type="ECO:0008006" key="9">
    <source>
        <dbReference type="Google" id="ProtNLM"/>
    </source>
</evidence>
<comment type="caution">
    <text evidence="7">The sequence shown here is derived from an EMBL/GenBank/DDBJ whole genome shotgun (WGS) entry which is preliminary data.</text>
</comment>
<feature type="region of interest" description="Disordered" evidence="6">
    <location>
        <begin position="80"/>
        <end position="102"/>
    </location>
</feature>
<feature type="compositionally biased region" description="Basic and acidic residues" evidence="6">
    <location>
        <begin position="88"/>
        <end position="102"/>
    </location>
</feature>
<dbReference type="OrthoDB" id="2430123at2759"/>
<keyword evidence="5" id="KW-0539">Nucleus</keyword>
<dbReference type="VEuPathDB" id="FungiDB:RhiirFUN_010594"/>
<accession>A0A916E970</accession>
<dbReference type="PANTHER" id="PTHR46481:SF10">
    <property type="entry name" value="ZINC FINGER BED DOMAIN-CONTAINING PROTEIN 39"/>
    <property type="match status" value="1"/>
</dbReference>
<dbReference type="Proteomes" id="UP000684084">
    <property type="component" value="Unassembled WGS sequence"/>
</dbReference>